<organism evidence="2 3">
    <name type="scientific">Vitis vinifera</name>
    <name type="common">Grape</name>
    <dbReference type="NCBI Taxonomy" id="29760"/>
    <lineage>
        <taxon>Eukaryota</taxon>
        <taxon>Viridiplantae</taxon>
        <taxon>Streptophyta</taxon>
        <taxon>Embryophyta</taxon>
        <taxon>Tracheophyta</taxon>
        <taxon>Spermatophyta</taxon>
        <taxon>Magnoliopsida</taxon>
        <taxon>eudicotyledons</taxon>
        <taxon>Gunneridae</taxon>
        <taxon>Pentapetalae</taxon>
        <taxon>rosids</taxon>
        <taxon>Vitales</taxon>
        <taxon>Vitaceae</taxon>
        <taxon>Viteae</taxon>
        <taxon>Vitis</taxon>
    </lineage>
</organism>
<evidence type="ECO:0000313" key="3">
    <source>
        <dbReference type="Proteomes" id="UP000288805"/>
    </source>
</evidence>
<evidence type="ECO:0000256" key="1">
    <source>
        <dbReference type="SAM" id="MobiDB-lite"/>
    </source>
</evidence>
<sequence length="242" mass="27631">MPRGHPIEEATSTSRPISAMARIRGGHTDPSIIREARPRASSPQDSSQALTILSSKGEVPSSPPQCQYSTQRPPTSPPLEPSHPSGIAPEAIIKRPMVTQPPIEGNTDCRTRSFHFELYFDIEDMRQQSELQDSFGLLQRTWSTSYLGGLLEIHSFYRQGAILDALFRISEGFYFGPHHLIMVVLLHFEEKVHRRKLQRADIIPLLLSRLLCHILEHIGYPTKPHLKRHHHCQEHFTLDKWT</sequence>
<comment type="caution">
    <text evidence="2">The sequence shown here is derived from an EMBL/GenBank/DDBJ whole genome shotgun (WGS) entry which is preliminary data.</text>
</comment>
<dbReference type="AlphaFoldDB" id="A0A438G8Y7"/>
<reference evidence="2 3" key="1">
    <citation type="journal article" date="2018" name="PLoS Genet.">
        <title>Population sequencing reveals clonal diversity and ancestral inbreeding in the grapevine cultivar Chardonnay.</title>
        <authorList>
            <person name="Roach M.J."/>
            <person name="Johnson D.L."/>
            <person name="Bohlmann J."/>
            <person name="van Vuuren H.J."/>
            <person name="Jones S.J."/>
            <person name="Pretorius I.S."/>
            <person name="Schmidt S.A."/>
            <person name="Borneman A.R."/>
        </authorList>
    </citation>
    <scope>NUCLEOTIDE SEQUENCE [LARGE SCALE GENOMIC DNA]</scope>
    <source>
        <strain evidence="3">cv. Chardonnay</strain>
        <tissue evidence="2">Leaf</tissue>
    </source>
</reference>
<name>A0A438G8Y7_VITVI</name>
<protein>
    <submittedName>
        <fullName evidence="2">Uncharacterized protein</fullName>
    </submittedName>
</protein>
<proteinExistence type="predicted"/>
<evidence type="ECO:0000313" key="2">
    <source>
        <dbReference type="EMBL" id="RVW68677.1"/>
    </source>
</evidence>
<dbReference type="EMBL" id="QGNW01000524">
    <property type="protein sequence ID" value="RVW68677.1"/>
    <property type="molecule type" value="Genomic_DNA"/>
</dbReference>
<feature type="compositionally biased region" description="Polar residues" evidence="1">
    <location>
        <begin position="41"/>
        <end position="54"/>
    </location>
</feature>
<dbReference type="Proteomes" id="UP000288805">
    <property type="component" value="Unassembled WGS sequence"/>
</dbReference>
<feature type="region of interest" description="Disordered" evidence="1">
    <location>
        <begin position="1"/>
        <end position="87"/>
    </location>
</feature>
<gene>
    <name evidence="2" type="ORF">CK203_063398</name>
</gene>
<accession>A0A438G8Y7</accession>